<comment type="caution">
    <text evidence="2">The sequence shown here is derived from an EMBL/GenBank/DDBJ whole genome shotgun (WGS) entry which is preliminary data.</text>
</comment>
<reference evidence="3" key="1">
    <citation type="journal article" date="2019" name="Int. J. Syst. Evol. Microbiol.">
        <title>The Global Catalogue of Microorganisms (GCM) 10K type strain sequencing project: providing services to taxonomists for standard genome sequencing and annotation.</title>
        <authorList>
            <consortium name="The Broad Institute Genomics Platform"/>
            <consortium name="The Broad Institute Genome Sequencing Center for Infectious Disease"/>
            <person name="Wu L."/>
            <person name="Ma J."/>
        </authorList>
    </citation>
    <scope>NUCLEOTIDE SEQUENCE [LARGE SCALE GENOMIC DNA]</scope>
    <source>
        <strain evidence="3">CGMCC 1.12286</strain>
    </source>
</reference>
<proteinExistence type="predicted"/>
<feature type="compositionally biased region" description="Polar residues" evidence="1">
    <location>
        <begin position="50"/>
        <end position="70"/>
    </location>
</feature>
<name>A0ABW4JG33_9BACL</name>
<organism evidence="2 3">
    <name type="scientific">Alicyclobacillus fodiniaquatilis</name>
    <dbReference type="NCBI Taxonomy" id="1661150"/>
    <lineage>
        <taxon>Bacteria</taxon>
        <taxon>Bacillati</taxon>
        <taxon>Bacillota</taxon>
        <taxon>Bacilli</taxon>
        <taxon>Bacillales</taxon>
        <taxon>Alicyclobacillaceae</taxon>
        <taxon>Alicyclobacillus</taxon>
    </lineage>
</organism>
<evidence type="ECO:0000256" key="1">
    <source>
        <dbReference type="SAM" id="MobiDB-lite"/>
    </source>
</evidence>
<evidence type="ECO:0000313" key="2">
    <source>
        <dbReference type="EMBL" id="MFD1674953.1"/>
    </source>
</evidence>
<dbReference type="EMBL" id="JBHUCX010000024">
    <property type="protein sequence ID" value="MFD1674953.1"/>
    <property type="molecule type" value="Genomic_DNA"/>
</dbReference>
<keyword evidence="3" id="KW-1185">Reference proteome</keyword>
<feature type="region of interest" description="Disordered" evidence="1">
    <location>
        <begin position="50"/>
        <end position="76"/>
    </location>
</feature>
<sequence>MASGEKVKMEERLTPSGSRIEYFCTAGGPSLKELMEPIYRLATDSMLAKFSQNPTAPTSSGDTNMLSSLSKDGDSK</sequence>
<accession>A0ABW4JG33</accession>
<dbReference type="RefSeq" id="WP_377942824.1">
    <property type="nucleotide sequence ID" value="NZ_JBHUCX010000024.1"/>
</dbReference>
<protein>
    <submittedName>
        <fullName evidence="2">Uncharacterized protein</fullName>
    </submittedName>
</protein>
<dbReference type="Proteomes" id="UP001597079">
    <property type="component" value="Unassembled WGS sequence"/>
</dbReference>
<evidence type="ECO:0000313" key="3">
    <source>
        <dbReference type="Proteomes" id="UP001597079"/>
    </source>
</evidence>
<gene>
    <name evidence="2" type="ORF">ACFSB2_09620</name>
</gene>